<dbReference type="InterPro" id="IPR004435">
    <property type="entry name" value="MobB_dom"/>
</dbReference>
<dbReference type="PANTHER" id="PTHR40072:SF1">
    <property type="entry name" value="MOLYBDOPTERIN-GUANINE DINUCLEOTIDE BIOSYNTHESIS ADAPTER PROTEIN"/>
    <property type="match status" value="1"/>
</dbReference>
<dbReference type="GO" id="GO:0005525">
    <property type="term" value="F:GTP binding"/>
    <property type="evidence" value="ECO:0007669"/>
    <property type="project" value="InterPro"/>
</dbReference>
<accession>A0A410MAE2</accession>
<dbReference type="EMBL" id="CP026118">
    <property type="protein sequence ID" value="QAS51636.1"/>
    <property type="molecule type" value="Genomic_DNA"/>
</dbReference>
<dbReference type="KEGG" id="hli:HLI_05040"/>
<organism evidence="2 3">
    <name type="scientific">Halobacillus litoralis</name>
    <dbReference type="NCBI Taxonomy" id="45668"/>
    <lineage>
        <taxon>Bacteria</taxon>
        <taxon>Bacillati</taxon>
        <taxon>Bacillota</taxon>
        <taxon>Bacilli</taxon>
        <taxon>Bacillales</taxon>
        <taxon>Bacillaceae</taxon>
        <taxon>Halobacillus</taxon>
    </lineage>
</organism>
<evidence type="ECO:0000313" key="2">
    <source>
        <dbReference type="EMBL" id="QAS51636.1"/>
    </source>
</evidence>
<evidence type="ECO:0000313" key="3">
    <source>
        <dbReference type="Proteomes" id="UP000287756"/>
    </source>
</evidence>
<dbReference type="PANTHER" id="PTHR40072">
    <property type="entry name" value="MOLYBDOPTERIN-GUANINE DINUCLEOTIDE BIOSYNTHESIS ADAPTER PROTEIN-RELATED"/>
    <property type="match status" value="1"/>
</dbReference>
<dbReference type="InterPro" id="IPR027417">
    <property type="entry name" value="P-loop_NTPase"/>
</dbReference>
<feature type="domain" description="Molybdopterin-guanine dinucleotide biosynthesis protein B (MobB)" evidence="1">
    <location>
        <begin position="6"/>
        <end position="138"/>
    </location>
</feature>
<name>A0A410MAE2_9BACI</name>
<proteinExistence type="predicted"/>
<dbReference type="InterPro" id="IPR052539">
    <property type="entry name" value="MGD_biosynthesis_adapter"/>
</dbReference>
<dbReference type="NCBIfam" id="TIGR00176">
    <property type="entry name" value="mobB"/>
    <property type="match status" value="1"/>
</dbReference>
<dbReference type="Proteomes" id="UP000287756">
    <property type="component" value="Chromosome"/>
</dbReference>
<evidence type="ECO:0000259" key="1">
    <source>
        <dbReference type="Pfam" id="PF03205"/>
    </source>
</evidence>
<dbReference type="GO" id="GO:0006777">
    <property type="term" value="P:Mo-molybdopterin cofactor biosynthetic process"/>
    <property type="evidence" value="ECO:0007669"/>
    <property type="project" value="InterPro"/>
</dbReference>
<dbReference type="RefSeq" id="WP_128523556.1">
    <property type="nucleotide sequence ID" value="NZ_CP026118.1"/>
</dbReference>
<sequence>MSRAPVFQFVGFKNSGKTSLLSDLIAYGAEKGERVAAIKHHSHEEPLKVMHLETDSYRLHESGAFLTGVDSPRRFQLELSHEDDFPLEELVSIYRHFSPDLIAVEGFKEEEYPKAVIIKREKDLPLLTQLSNIQLVITWDEVQTGHVTYPVIKLDDWRERLPEVFEIAKGGAGR</sequence>
<dbReference type="SUPFAM" id="SSF52540">
    <property type="entry name" value="P-loop containing nucleoside triphosphate hydrolases"/>
    <property type="match status" value="1"/>
</dbReference>
<dbReference type="OrthoDB" id="9786803at2"/>
<dbReference type="Pfam" id="PF03205">
    <property type="entry name" value="MobB"/>
    <property type="match status" value="1"/>
</dbReference>
<protein>
    <submittedName>
        <fullName evidence="2">Molybdopterin-guanine dinucleotide biosynthesis protein B</fullName>
    </submittedName>
</protein>
<reference evidence="2 3" key="1">
    <citation type="submission" date="2018-01" db="EMBL/GenBank/DDBJ databases">
        <title>The whole genome sequencing and assembly of Halobacillus litoralis ERB031 strain.</title>
        <authorList>
            <person name="Lee S.-J."/>
            <person name="Park M.-K."/>
            <person name="Kim J.-Y."/>
            <person name="Lee Y.-J."/>
            <person name="Yi H."/>
            <person name="Bahn Y.-S."/>
            <person name="Kim J.F."/>
            <person name="Lee D.-W."/>
        </authorList>
    </citation>
    <scope>NUCLEOTIDE SEQUENCE [LARGE SCALE GENOMIC DNA]</scope>
    <source>
        <strain evidence="2 3">ERB 031</strain>
    </source>
</reference>
<gene>
    <name evidence="2" type="primary">mobB</name>
    <name evidence="2" type="ORF">HLI_05040</name>
</gene>
<dbReference type="Gene3D" id="3.40.50.300">
    <property type="entry name" value="P-loop containing nucleotide triphosphate hydrolases"/>
    <property type="match status" value="1"/>
</dbReference>
<dbReference type="AlphaFoldDB" id="A0A410MAE2"/>